<keyword evidence="1" id="KW-0812">Transmembrane</keyword>
<dbReference type="PANTHER" id="PTHR28008">
    <property type="entry name" value="DOMAIN PROTEIN, PUTATIVE (AFU_ORTHOLOGUE AFUA_3G10980)-RELATED"/>
    <property type="match status" value="1"/>
</dbReference>
<evidence type="ECO:0000256" key="1">
    <source>
        <dbReference type="SAM" id="Phobius"/>
    </source>
</evidence>
<dbReference type="AlphaFoldDB" id="A0AAQ3QS07"/>
<dbReference type="Pfam" id="PF04892">
    <property type="entry name" value="VanZ"/>
    <property type="match status" value="1"/>
</dbReference>
<feature type="transmembrane region" description="Helical" evidence="1">
    <location>
        <begin position="12"/>
        <end position="31"/>
    </location>
</feature>
<dbReference type="EMBL" id="CP136920">
    <property type="protein sequence ID" value="WOO41873.1"/>
    <property type="molecule type" value="Genomic_DNA"/>
</dbReference>
<sequence length="137" mass="15450">MSKKWKRIRGWSWPVLIAICITLVSGTNNLVVPNLGLFSSDKLKHLLVFGLLSTAIIRNFSLEQKGITTILIAGVATSLFGMGDEIWQSFTPGRTLDIWDWLADTIGAFTAAIAYRHFHAYRRILEKDIFPKKNVES</sequence>
<dbReference type="KEGG" id="puo:RZN69_02150"/>
<feature type="domain" description="VanZ-like" evidence="2">
    <location>
        <begin position="41"/>
        <end position="117"/>
    </location>
</feature>
<dbReference type="Proteomes" id="UP001304300">
    <property type="component" value="Chromosome"/>
</dbReference>
<reference evidence="3 4" key="1">
    <citation type="submission" date="2023-10" db="EMBL/GenBank/DDBJ databases">
        <title>Rubellicoccus peritrichatus gen. nov., sp. nov., isolated from an algae of coral reef tank.</title>
        <authorList>
            <person name="Luo J."/>
        </authorList>
    </citation>
    <scope>NUCLEOTIDE SEQUENCE [LARGE SCALE GENOMIC DNA]</scope>
    <source>
        <strain evidence="3 4">CR14</strain>
    </source>
</reference>
<proteinExistence type="predicted"/>
<feature type="transmembrane region" description="Helical" evidence="1">
    <location>
        <begin position="67"/>
        <end position="83"/>
    </location>
</feature>
<feature type="transmembrane region" description="Helical" evidence="1">
    <location>
        <begin position="98"/>
        <end position="118"/>
    </location>
</feature>
<dbReference type="NCBIfam" id="NF037970">
    <property type="entry name" value="vanZ_1"/>
    <property type="match status" value="1"/>
</dbReference>
<dbReference type="InterPro" id="IPR006976">
    <property type="entry name" value="VanZ-like"/>
</dbReference>
<organism evidence="3 4">
    <name type="scientific">Rubellicoccus peritrichatus</name>
    <dbReference type="NCBI Taxonomy" id="3080537"/>
    <lineage>
        <taxon>Bacteria</taxon>
        <taxon>Pseudomonadati</taxon>
        <taxon>Verrucomicrobiota</taxon>
        <taxon>Opitutia</taxon>
        <taxon>Puniceicoccales</taxon>
        <taxon>Cerasicoccaceae</taxon>
        <taxon>Rubellicoccus</taxon>
    </lineage>
</organism>
<keyword evidence="1" id="KW-1133">Transmembrane helix</keyword>
<keyword evidence="1" id="KW-0472">Membrane</keyword>
<evidence type="ECO:0000313" key="3">
    <source>
        <dbReference type="EMBL" id="WOO41873.1"/>
    </source>
</evidence>
<gene>
    <name evidence="3" type="ORF">RZN69_02150</name>
</gene>
<dbReference type="RefSeq" id="WP_317834357.1">
    <property type="nucleotide sequence ID" value="NZ_CP136920.1"/>
</dbReference>
<name>A0AAQ3QS07_9BACT</name>
<evidence type="ECO:0000313" key="4">
    <source>
        <dbReference type="Proteomes" id="UP001304300"/>
    </source>
</evidence>
<accession>A0AAQ3QS07</accession>
<keyword evidence="4" id="KW-1185">Reference proteome</keyword>
<evidence type="ECO:0000259" key="2">
    <source>
        <dbReference type="Pfam" id="PF04892"/>
    </source>
</evidence>
<feature type="transmembrane region" description="Helical" evidence="1">
    <location>
        <begin position="43"/>
        <end position="60"/>
    </location>
</feature>
<protein>
    <submittedName>
        <fullName evidence="3">VanZ family protein</fullName>
    </submittedName>
</protein>
<dbReference type="PANTHER" id="PTHR28008:SF1">
    <property type="entry name" value="DOMAIN PROTEIN, PUTATIVE (AFU_ORTHOLOGUE AFUA_3G10980)-RELATED"/>
    <property type="match status" value="1"/>
</dbReference>